<dbReference type="SUPFAM" id="SSF46938">
    <property type="entry name" value="CRAL/TRIO N-terminal domain"/>
    <property type="match status" value="1"/>
</dbReference>
<feature type="region of interest" description="Disordered" evidence="1">
    <location>
        <begin position="271"/>
        <end position="291"/>
    </location>
</feature>
<dbReference type="PANTHER" id="PTHR45657">
    <property type="entry name" value="CRAL-TRIO DOMAIN-CONTAINING PROTEIN YKL091C-RELATED"/>
    <property type="match status" value="1"/>
</dbReference>
<dbReference type="EMBL" id="MU151086">
    <property type="protein sequence ID" value="KAF9451380.1"/>
    <property type="molecule type" value="Genomic_DNA"/>
</dbReference>
<dbReference type="OrthoDB" id="1434354at2759"/>
<dbReference type="Gene3D" id="1.10.8.20">
    <property type="entry name" value="N-terminal domain of phosphatidylinositol transfer protein sec14p"/>
    <property type="match status" value="1"/>
</dbReference>
<dbReference type="InterPro" id="IPR001251">
    <property type="entry name" value="CRAL-TRIO_dom"/>
</dbReference>
<dbReference type="InterPro" id="IPR036865">
    <property type="entry name" value="CRAL-TRIO_dom_sf"/>
</dbReference>
<sequence>MDDHKQEEILQKFRQELVAEDLLHEGDSIGTDDETLLRFLRARKFDLALSKTMFSDCQHWRKTVRGVGIDKLYAETDPFDYPERELVFECWPMWFHKTDKKGRPINIQVLGDMNLAKLYKACTPERHWETVLVNAECLPREVLPASARAAGRNIGNSLVIVDLKGFGLSQFWQVKSLARNSFQISQDYYPETMGQLIIINAPSSFTIIWNAIKPWLSKETVAKVVILGNDYQRVLLEHVDADSLPSSLGGQCTCEGLGGCELSGAGPWQDGRKGWGPRTNSGAPRVHDPALIPDEVNEGVPALIALERGRTTEV</sequence>
<feature type="domain" description="CRAL-TRIO" evidence="2">
    <location>
        <begin position="83"/>
        <end position="256"/>
    </location>
</feature>
<organism evidence="3 4">
    <name type="scientific">Macrolepiota fuliginosa MF-IS2</name>
    <dbReference type="NCBI Taxonomy" id="1400762"/>
    <lineage>
        <taxon>Eukaryota</taxon>
        <taxon>Fungi</taxon>
        <taxon>Dikarya</taxon>
        <taxon>Basidiomycota</taxon>
        <taxon>Agaricomycotina</taxon>
        <taxon>Agaricomycetes</taxon>
        <taxon>Agaricomycetidae</taxon>
        <taxon>Agaricales</taxon>
        <taxon>Agaricineae</taxon>
        <taxon>Agaricaceae</taxon>
        <taxon>Macrolepiota</taxon>
    </lineage>
</organism>
<evidence type="ECO:0000256" key="1">
    <source>
        <dbReference type="SAM" id="MobiDB-lite"/>
    </source>
</evidence>
<accession>A0A9P5XIK0</accession>
<proteinExistence type="predicted"/>
<protein>
    <submittedName>
        <fullName evidence="3">CRAL/TRIO domain-containing protein</fullName>
    </submittedName>
</protein>
<dbReference type="Pfam" id="PF03765">
    <property type="entry name" value="CRAL_TRIO_N"/>
    <property type="match status" value="1"/>
</dbReference>
<dbReference type="SMART" id="SM01100">
    <property type="entry name" value="CRAL_TRIO_N"/>
    <property type="match status" value="1"/>
</dbReference>
<dbReference type="Gene3D" id="3.40.525.10">
    <property type="entry name" value="CRAL-TRIO lipid binding domain"/>
    <property type="match status" value="1"/>
</dbReference>
<dbReference type="InterPro" id="IPR011074">
    <property type="entry name" value="CRAL/TRIO_N_dom"/>
</dbReference>
<dbReference type="InterPro" id="IPR051026">
    <property type="entry name" value="PI/PC_transfer"/>
</dbReference>
<keyword evidence="4" id="KW-1185">Reference proteome</keyword>
<dbReference type="SUPFAM" id="SSF52087">
    <property type="entry name" value="CRAL/TRIO domain"/>
    <property type="match status" value="1"/>
</dbReference>
<dbReference type="Proteomes" id="UP000807342">
    <property type="component" value="Unassembled WGS sequence"/>
</dbReference>
<dbReference type="SMART" id="SM00516">
    <property type="entry name" value="SEC14"/>
    <property type="match status" value="1"/>
</dbReference>
<evidence type="ECO:0000313" key="3">
    <source>
        <dbReference type="EMBL" id="KAF9451380.1"/>
    </source>
</evidence>
<dbReference type="PROSITE" id="PS50191">
    <property type="entry name" value="CRAL_TRIO"/>
    <property type="match status" value="1"/>
</dbReference>
<dbReference type="CDD" id="cd00170">
    <property type="entry name" value="SEC14"/>
    <property type="match status" value="1"/>
</dbReference>
<dbReference type="PANTHER" id="PTHR45657:SF1">
    <property type="entry name" value="CRAL-TRIO DOMAIN-CONTAINING PROTEIN YKL091C-RELATED"/>
    <property type="match status" value="1"/>
</dbReference>
<evidence type="ECO:0000259" key="2">
    <source>
        <dbReference type="PROSITE" id="PS50191"/>
    </source>
</evidence>
<reference evidence="3" key="1">
    <citation type="submission" date="2020-11" db="EMBL/GenBank/DDBJ databases">
        <authorList>
            <consortium name="DOE Joint Genome Institute"/>
            <person name="Ahrendt S."/>
            <person name="Riley R."/>
            <person name="Andreopoulos W."/>
            <person name="Labutti K."/>
            <person name="Pangilinan J."/>
            <person name="Ruiz-Duenas F.J."/>
            <person name="Barrasa J.M."/>
            <person name="Sanchez-Garcia M."/>
            <person name="Camarero S."/>
            <person name="Miyauchi S."/>
            <person name="Serrano A."/>
            <person name="Linde D."/>
            <person name="Babiker R."/>
            <person name="Drula E."/>
            <person name="Ayuso-Fernandez I."/>
            <person name="Pacheco R."/>
            <person name="Padilla G."/>
            <person name="Ferreira P."/>
            <person name="Barriuso J."/>
            <person name="Kellner H."/>
            <person name="Castanera R."/>
            <person name="Alfaro M."/>
            <person name="Ramirez L."/>
            <person name="Pisabarro A.G."/>
            <person name="Kuo A."/>
            <person name="Tritt A."/>
            <person name="Lipzen A."/>
            <person name="He G."/>
            <person name="Yan M."/>
            <person name="Ng V."/>
            <person name="Cullen D."/>
            <person name="Martin F."/>
            <person name="Rosso M.-N."/>
            <person name="Henrissat B."/>
            <person name="Hibbett D."/>
            <person name="Martinez A.T."/>
            <person name="Grigoriev I.V."/>
        </authorList>
    </citation>
    <scope>NUCLEOTIDE SEQUENCE</scope>
    <source>
        <strain evidence="3">MF-IS2</strain>
    </source>
</reference>
<evidence type="ECO:0000313" key="4">
    <source>
        <dbReference type="Proteomes" id="UP000807342"/>
    </source>
</evidence>
<name>A0A9P5XIK0_9AGAR</name>
<comment type="caution">
    <text evidence="3">The sequence shown here is derived from an EMBL/GenBank/DDBJ whole genome shotgun (WGS) entry which is preliminary data.</text>
</comment>
<dbReference type="InterPro" id="IPR036273">
    <property type="entry name" value="CRAL/TRIO_N_dom_sf"/>
</dbReference>
<dbReference type="AlphaFoldDB" id="A0A9P5XIK0"/>
<dbReference type="Pfam" id="PF00650">
    <property type="entry name" value="CRAL_TRIO"/>
    <property type="match status" value="1"/>
</dbReference>
<gene>
    <name evidence="3" type="ORF">P691DRAFT_663399</name>
</gene>